<reference evidence="2 4" key="3">
    <citation type="journal article" date="2020" name="Int. J. Syst. Evol. Microbiol.">
        <title>Novel acetic acid bacteria from cider fermentations: Acetobacter conturbans sp. nov. and Acetobacter fallax sp. nov.</title>
        <authorList>
            <person name="Sombolestani A.S."/>
            <person name="Cleenwerck I."/>
            <person name="Cnockaert M."/>
            <person name="Borremans W."/>
            <person name="Wieme A.D."/>
            <person name="De Vuyst L."/>
            <person name="Vandamme P."/>
        </authorList>
    </citation>
    <scope>NUCLEOTIDE SEQUENCE [LARGE SCALE GENOMIC DNA]</scope>
    <source>
        <strain evidence="2 4">LMG 23848</strain>
    </source>
</reference>
<dbReference type="EMBL" id="WOTE01000005">
    <property type="protein sequence ID" value="NHO39979.1"/>
    <property type="molecule type" value="Genomic_DNA"/>
</dbReference>
<dbReference type="EMBL" id="LN609302">
    <property type="protein sequence ID" value="CEF53922.1"/>
    <property type="molecule type" value="Genomic_DNA"/>
</dbReference>
<dbReference type="RefSeq" id="WP_157065275.1">
    <property type="nucleotide sequence ID" value="NZ_LN609302.1"/>
</dbReference>
<dbReference type="PATRIC" id="fig|431306.5.peg.458"/>
<protein>
    <submittedName>
        <fullName evidence="1">Uncharacterized protein</fullName>
    </submittedName>
</protein>
<dbReference type="Proteomes" id="UP000657200">
    <property type="component" value="Unassembled WGS sequence"/>
</dbReference>
<name>A0A0U5BG98_9PROT</name>
<evidence type="ECO:0000313" key="1">
    <source>
        <dbReference type="EMBL" id="CEF53922.1"/>
    </source>
</evidence>
<reference evidence="1" key="2">
    <citation type="submission" date="2014-09" db="EMBL/GenBank/DDBJ databases">
        <authorList>
            <person name="Magalhaes I.L.F."/>
            <person name="Oliveira U."/>
            <person name="Santos F.R."/>
            <person name="Vidigal T.H.D.A."/>
            <person name="Brescovit A.D."/>
            <person name="Santos A.J."/>
        </authorList>
    </citation>
    <scope>NUCLEOTIDE SEQUENCE</scope>
    <source>
        <strain evidence="1">LMG 23848T</strain>
    </source>
</reference>
<evidence type="ECO:0000313" key="3">
    <source>
        <dbReference type="Proteomes" id="UP000068250"/>
    </source>
</evidence>
<gene>
    <name evidence="1" type="ORF">AGA_483</name>
    <name evidence="2" type="ORF">GOB80_09870</name>
</gene>
<dbReference type="Proteomes" id="UP000068250">
    <property type="component" value="Chromosome I"/>
</dbReference>
<reference evidence="3" key="1">
    <citation type="submission" date="2014-09" db="EMBL/GenBank/DDBJ databases">
        <authorList>
            <person name="Illeghems K.G."/>
        </authorList>
    </citation>
    <scope>NUCLEOTIDE SEQUENCE [LARGE SCALE GENOMIC DNA]</scope>
    <source>
        <strain evidence="3">LMG 23848T</strain>
    </source>
</reference>
<dbReference type="AlphaFoldDB" id="A0A0U5BG98"/>
<proteinExistence type="predicted"/>
<sequence length="122" mass="11482">MLMPNMGVAILAVGQVVVTLVVLAVAGMGAVPVVGVAVAAGVEEARGAVVAAVGAGDGEDGAGDGEDGAAIMAAGIPPIITEDMAGMVAGTHTGGAIHTGAPIGPVGAGDGPCPMLMVAWRM</sequence>
<keyword evidence="4" id="KW-1185">Reference proteome</keyword>
<organism evidence="1 3">
    <name type="scientific">Acetobacter ghanensis</name>
    <dbReference type="NCBI Taxonomy" id="431306"/>
    <lineage>
        <taxon>Bacteria</taxon>
        <taxon>Pseudomonadati</taxon>
        <taxon>Pseudomonadota</taxon>
        <taxon>Alphaproteobacteria</taxon>
        <taxon>Acetobacterales</taxon>
        <taxon>Acetobacteraceae</taxon>
        <taxon>Acetobacter</taxon>
    </lineage>
</organism>
<evidence type="ECO:0000313" key="4">
    <source>
        <dbReference type="Proteomes" id="UP000657200"/>
    </source>
</evidence>
<evidence type="ECO:0000313" key="2">
    <source>
        <dbReference type="EMBL" id="NHO39979.1"/>
    </source>
</evidence>
<accession>A0A0U5BG98</accession>